<reference evidence="3" key="1">
    <citation type="journal article" date="2009" name="Environ. Microbiol.">
        <title>Contribution of mobile genetic elements to Desulfovibrio vulgaris genome plasticity.</title>
        <authorList>
            <person name="Walker C.B."/>
            <person name="Stolyar S."/>
            <person name="Chivian D."/>
            <person name="Pinel N."/>
            <person name="Gabster J.A."/>
            <person name="Dehal P.S."/>
            <person name="He Z."/>
            <person name="Yang Z.K."/>
            <person name="Yen H.C."/>
            <person name="Zhou J."/>
            <person name="Wall J.D."/>
            <person name="Hazen T.C."/>
            <person name="Arkin A.P."/>
            <person name="Stahl D.A."/>
        </authorList>
    </citation>
    <scope>NUCLEOTIDE SEQUENCE [LARGE SCALE GENOMIC DNA]</scope>
    <source>
        <strain evidence="3">DP4</strain>
    </source>
</reference>
<dbReference type="FunFam" id="3.30.1330.40:FF:000001">
    <property type="entry name" value="L-PSP family endoribonuclease"/>
    <property type="match status" value="1"/>
</dbReference>
<dbReference type="EMBL" id="CP000527">
    <property type="protein sequence ID" value="ABM27626.1"/>
    <property type="molecule type" value="Genomic_DNA"/>
</dbReference>
<evidence type="ECO:0000256" key="1">
    <source>
        <dbReference type="ARBA" id="ARBA00010552"/>
    </source>
</evidence>
<dbReference type="PANTHER" id="PTHR11803:SF39">
    <property type="entry name" value="2-IMINOBUTANOATE_2-IMINOPROPANOATE DEAMINASE"/>
    <property type="match status" value="1"/>
</dbReference>
<dbReference type="RefSeq" id="WP_010939916.1">
    <property type="nucleotide sequence ID" value="NC_008751.1"/>
</dbReference>
<dbReference type="NCBIfam" id="TIGR00004">
    <property type="entry name" value="Rid family detoxifying hydrolase"/>
    <property type="match status" value="1"/>
</dbReference>
<dbReference type="KEGG" id="dvl:Dvul_0603"/>
<dbReference type="GO" id="GO:0019239">
    <property type="term" value="F:deaminase activity"/>
    <property type="evidence" value="ECO:0007669"/>
    <property type="project" value="TreeGrafter"/>
</dbReference>
<dbReference type="SUPFAM" id="SSF55298">
    <property type="entry name" value="YjgF-like"/>
    <property type="match status" value="1"/>
</dbReference>
<evidence type="ECO:0000313" key="3">
    <source>
        <dbReference type="Proteomes" id="UP000009173"/>
    </source>
</evidence>
<dbReference type="GO" id="GO:0005829">
    <property type="term" value="C:cytosol"/>
    <property type="evidence" value="ECO:0007669"/>
    <property type="project" value="TreeGrafter"/>
</dbReference>
<dbReference type="HOGENOM" id="CLU_100715_7_1_7"/>
<dbReference type="SMR" id="A0A0H3A5M2"/>
<comment type="similarity">
    <text evidence="1">Belongs to the RutC family.</text>
</comment>
<organism evidence="2 3">
    <name type="scientific">Nitratidesulfovibrio vulgaris (strain DP4)</name>
    <name type="common">Desulfovibrio vulgaris</name>
    <dbReference type="NCBI Taxonomy" id="391774"/>
    <lineage>
        <taxon>Bacteria</taxon>
        <taxon>Pseudomonadati</taxon>
        <taxon>Thermodesulfobacteriota</taxon>
        <taxon>Desulfovibrionia</taxon>
        <taxon>Desulfovibrionales</taxon>
        <taxon>Desulfovibrionaceae</taxon>
        <taxon>Nitratidesulfovibrio</taxon>
    </lineage>
</organism>
<gene>
    <name evidence="2" type="ordered locus">Dvul_0603</name>
</gene>
<dbReference type="InterPro" id="IPR035959">
    <property type="entry name" value="RutC-like_sf"/>
</dbReference>
<proteinExistence type="inferred from homology"/>
<dbReference type="Proteomes" id="UP000009173">
    <property type="component" value="Chromosome"/>
</dbReference>
<evidence type="ECO:0000313" key="2">
    <source>
        <dbReference type="EMBL" id="ABM27626.1"/>
    </source>
</evidence>
<dbReference type="Pfam" id="PF01042">
    <property type="entry name" value="Ribonuc_L-PSP"/>
    <property type="match status" value="1"/>
</dbReference>
<accession>A0A0H3A5M2</accession>
<dbReference type="Gene3D" id="3.30.1330.40">
    <property type="entry name" value="RutC-like"/>
    <property type="match status" value="1"/>
</dbReference>
<dbReference type="InterPro" id="IPR006056">
    <property type="entry name" value="RidA"/>
</dbReference>
<name>A0A0H3A5M2_NITV4</name>
<sequence length="129" mass="13348">MTAKKSISTTKAPAAIGPYSQAISAQGLLFVSGQLPIDPATGTLIKDDIEAAAHQVFTNLRAIAEAAGITLDHAVKTTVFMADLADFKAVNAVYAQYFATPFPARSAIQVAALPLGGTIEVEAIFALEG</sequence>
<dbReference type="PANTHER" id="PTHR11803">
    <property type="entry name" value="2-IMINOBUTANOATE/2-IMINOPROPANOATE DEAMINASE RIDA"/>
    <property type="match status" value="1"/>
</dbReference>
<protein>
    <submittedName>
        <fullName evidence="2">Endoribonuclease L-PSP</fullName>
    </submittedName>
</protein>
<dbReference type="AlphaFoldDB" id="A0A0H3A5M2"/>
<dbReference type="InterPro" id="IPR006175">
    <property type="entry name" value="YjgF/YER057c/UK114"/>
</dbReference>
<dbReference type="CDD" id="cd00448">
    <property type="entry name" value="YjgF_YER057c_UK114_family"/>
    <property type="match status" value="1"/>
</dbReference>